<dbReference type="AlphaFoldDB" id="A0A7D4Q3W9"/>
<sequence>MNKLKTMCLTMALCTGAAAYAQKGGNIQEGSVRAPLNVKIDGKLNEWNDDFQAVNKTTLLTYSITNDDNYLYLVLKTADQTASRKITAGGISFTINTANKKKEQDAFKLVYPMIDGNAMRGAFQRPGGQGGQGGPPAGAVVVVGGMAGGGMGGGRPFQMDSATLASMHKATIDAAKEIKLFGFKDIADSVISVYNEYNIKAAIGYDAKGALTYEMAVPLKSLGLSTDSPKEFAYNIKVNGIQMRMGPDGGHGFGGGGMGGDGPRGGGEMRVDVVRVDGGGGSFGGGQGGPPPGAFAAMQSMFSPTDFWGKYTLAKK</sequence>
<protein>
    <submittedName>
        <fullName evidence="2">Uncharacterized protein</fullName>
    </submittedName>
</protein>
<evidence type="ECO:0000313" key="2">
    <source>
        <dbReference type="EMBL" id="QKJ32526.1"/>
    </source>
</evidence>
<dbReference type="Proteomes" id="UP000505355">
    <property type="component" value="Chromosome"/>
</dbReference>
<dbReference type="KEGG" id="mmab:HQ865_23105"/>
<dbReference type="Gene3D" id="2.60.40.1190">
    <property type="match status" value="1"/>
</dbReference>
<accession>A0A7D4Q3W9</accession>
<organism evidence="2 3">
    <name type="scientific">Mucilaginibacter mali</name>
    <dbReference type="NCBI Taxonomy" id="2740462"/>
    <lineage>
        <taxon>Bacteria</taxon>
        <taxon>Pseudomonadati</taxon>
        <taxon>Bacteroidota</taxon>
        <taxon>Sphingobacteriia</taxon>
        <taxon>Sphingobacteriales</taxon>
        <taxon>Sphingobacteriaceae</taxon>
        <taxon>Mucilaginibacter</taxon>
    </lineage>
</organism>
<proteinExistence type="predicted"/>
<feature type="signal peptide" evidence="1">
    <location>
        <begin position="1"/>
        <end position="21"/>
    </location>
</feature>
<gene>
    <name evidence="2" type="ORF">HQ865_23105</name>
</gene>
<name>A0A7D4Q3W9_9SPHI</name>
<feature type="chain" id="PRO_5028818385" evidence="1">
    <location>
        <begin position="22"/>
        <end position="316"/>
    </location>
</feature>
<evidence type="ECO:0000256" key="1">
    <source>
        <dbReference type="SAM" id="SignalP"/>
    </source>
</evidence>
<keyword evidence="1" id="KW-0732">Signal</keyword>
<dbReference type="EMBL" id="CP054139">
    <property type="protein sequence ID" value="QKJ32526.1"/>
    <property type="molecule type" value="Genomic_DNA"/>
</dbReference>
<keyword evidence="3" id="KW-1185">Reference proteome</keyword>
<reference evidence="2 3" key="1">
    <citation type="submission" date="2020-05" db="EMBL/GenBank/DDBJ databases">
        <title>Mucilaginibacter mali sp. nov.</title>
        <authorList>
            <person name="Kim H.S."/>
            <person name="Lee K.C."/>
            <person name="Suh M.K."/>
            <person name="Kim J.-S."/>
            <person name="Han K.-I."/>
            <person name="Eom M.K."/>
            <person name="Shin Y.K."/>
            <person name="Lee J.-S."/>
        </authorList>
    </citation>
    <scope>NUCLEOTIDE SEQUENCE [LARGE SCALE GENOMIC DNA]</scope>
    <source>
        <strain evidence="2 3">G2-14</strain>
    </source>
</reference>
<evidence type="ECO:0000313" key="3">
    <source>
        <dbReference type="Proteomes" id="UP000505355"/>
    </source>
</evidence>